<dbReference type="RefSeq" id="WP_254011821.1">
    <property type="nucleotide sequence ID" value="NZ_JAMZMM010000089.1"/>
</dbReference>
<feature type="transmembrane region" description="Helical" evidence="1">
    <location>
        <begin position="110"/>
        <end position="135"/>
    </location>
</feature>
<feature type="transmembrane region" description="Helical" evidence="1">
    <location>
        <begin position="205"/>
        <end position="228"/>
    </location>
</feature>
<keyword evidence="1" id="KW-1133">Transmembrane helix</keyword>
<evidence type="ECO:0000313" key="4">
    <source>
        <dbReference type="Proteomes" id="UP001204953"/>
    </source>
</evidence>
<evidence type="ECO:0000313" key="3">
    <source>
        <dbReference type="EMBL" id="MCP2729032.1"/>
    </source>
</evidence>
<reference evidence="3" key="1">
    <citation type="submission" date="2022-06" db="EMBL/GenBank/DDBJ databases">
        <title>New cyanobacteria of genus Symplocastrum in benthos of Lake Baikal.</title>
        <authorList>
            <person name="Sorokovikova E."/>
            <person name="Tikhonova I."/>
            <person name="Krasnopeev A."/>
            <person name="Evseev P."/>
            <person name="Gladkikh A."/>
            <person name="Belykh O."/>
        </authorList>
    </citation>
    <scope>NUCLEOTIDE SEQUENCE</scope>
    <source>
        <strain evidence="3">BBK-W-15</strain>
    </source>
</reference>
<proteinExistence type="predicted"/>
<feature type="transmembrane region" description="Helical" evidence="1">
    <location>
        <begin position="176"/>
        <end position="199"/>
    </location>
</feature>
<feature type="domain" description="Effector-associated" evidence="2">
    <location>
        <begin position="1"/>
        <end position="76"/>
    </location>
</feature>
<comment type="caution">
    <text evidence="3">The sequence shown here is derived from an EMBL/GenBank/DDBJ whole genome shotgun (WGS) entry which is preliminary data.</text>
</comment>
<dbReference type="Proteomes" id="UP001204953">
    <property type="component" value="Unassembled WGS sequence"/>
</dbReference>
<evidence type="ECO:0000259" key="2">
    <source>
        <dbReference type="Pfam" id="PF19954"/>
    </source>
</evidence>
<feature type="transmembrane region" description="Helical" evidence="1">
    <location>
        <begin position="141"/>
        <end position="164"/>
    </location>
</feature>
<organism evidence="3 4">
    <name type="scientific">Limnofasciculus baicalensis BBK-W-15</name>
    <dbReference type="NCBI Taxonomy" id="2699891"/>
    <lineage>
        <taxon>Bacteria</taxon>
        <taxon>Bacillati</taxon>
        <taxon>Cyanobacteriota</taxon>
        <taxon>Cyanophyceae</taxon>
        <taxon>Coleofasciculales</taxon>
        <taxon>Coleofasciculaceae</taxon>
        <taxon>Limnofasciculus</taxon>
        <taxon>Limnofasciculus baicalensis</taxon>
    </lineage>
</organism>
<keyword evidence="1" id="KW-0812">Transmembrane</keyword>
<dbReference type="Pfam" id="PF19954">
    <property type="entry name" value="EAD10"/>
    <property type="match status" value="1"/>
</dbReference>
<dbReference type="AlphaFoldDB" id="A0AAE3KS18"/>
<feature type="transmembrane region" description="Helical" evidence="1">
    <location>
        <begin position="248"/>
        <end position="269"/>
    </location>
</feature>
<protein>
    <recommendedName>
        <fullName evidence="2">Effector-associated domain-containing protein</fullName>
    </recommendedName>
</protein>
<name>A0AAE3KS18_9CYAN</name>
<evidence type="ECO:0000256" key="1">
    <source>
        <dbReference type="SAM" id="Phobius"/>
    </source>
</evidence>
<sequence length="277" mass="31256">MTNSNDIEAIFERLATRTLTEADVQLLRDTIINQNVAQTGNKYAVNIGNVTGYIHIGDSITYEGTDTTIIREILQKLENIQRQPPQVSNQEILRYLQGRYPPRDPGIGRIYLLIIVPATWLIVSLIISGLLYKYPPNSTTIILQSFSVLLGSGLQLYYIGIACLRMLNYKLRARLGFLLVAPLIVWVLIIVYCSVLESILISAKIIAGVNFIELTVILFVSYGVLACLGTWLGGRVHGSSTVMIDRWLFWSFSPFITIFHLHRCLFQFVGQIFGWGR</sequence>
<keyword evidence="1" id="KW-0472">Membrane</keyword>
<gene>
    <name evidence="3" type="ORF">NJ959_11245</name>
</gene>
<dbReference type="EMBL" id="JAMZMM010000089">
    <property type="protein sequence ID" value="MCP2729032.1"/>
    <property type="molecule type" value="Genomic_DNA"/>
</dbReference>
<dbReference type="InterPro" id="IPR045429">
    <property type="entry name" value="EAD10"/>
</dbReference>
<keyword evidence="4" id="KW-1185">Reference proteome</keyword>
<accession>A0AAE3KS18</accession>